<evidence type="ECO:0000256" key="1">
    <source>
        <dbReference type="SAM" id="MobiDB-lite"/>
    </source>
</evidence>
<evidence type="ECO:0000313" key="2">
    <source>
        <dbReference type="EMBL" id="KAJ7364675.1"/>
    </source>
</evidence>
<dbReference type="EMBL" id="JARIHO010000003">
    <property type="protein sequence ID" value="KAJ7364675.1"/>
    <property type="molecule type" value="Genomic_DNA"/>
</dbReference>
<dbReference type="Proteomes" id="UP001218218">
    <property type="component" value="Unassembled WGS sequence"/>
</dbReference>
<keyword evidence="3" id="KW-1185">Reference proteome</keyword>
<protein>
    <submittedName>
        <fullName evidence="2">Uncharacterized protein</fullName>
    </submittedName>
</protein>
<proteinExistence type="predicted"/>
<feature type="compositionally biased region" description="Low complexity" evidence="1">
    <location>
        <begin position="1"/>
        <end position="13"/>
    </location>
</feature>
<dbReference type="AlphaFoldDB" id="A0AAD7F4A0"/>
<evidence type="ECO:0000313" key="3">
    <source>
        <dbReference type="Proteomes" id="UP001218218"/>
    </source>
</evidence>
<accession>A0AAD7F4A0</accession>
<sequence length="206" mass="21863">MSHHCASASSCHSEGANGGGDDERASSGVCAEGLEMEEVEKGNGCRGTWLAGRMSDGFQIREKNGTALVSYGSSSSDAARARDRIAHTPPLQAHVRISVKKAEQQPLAIIVARARYPSFPKPTRTTWMSPFGTRRSRVLLSAKMGVRPTRCRRSPYALPARGCTSTGTTASADGGDVTDPSTFKLRLIPFGLRPGEGRIDVGVASS</sequence>
<comment type="caution">
    <text evidence="2">The sequence shown here is derived from an EMBL/GenBank/DDBJ whole genome shotgun (WGS) entry which is preliminary data.</text>
</comment>
<reference evidence="2" key="1">
    <citation type="submission" date="2023-03" db="EMBL/GenBank/DDBJ databases">
        <title>Massive genome expansion in bonnet fungi (Mycena s.s.) driven by repeated elements and novel gene families across ecological guilds.</title>
        <authorList>
            <consortium name="Lawrence Berkeley National Laboratory"/>
            <person name="Harder C.B."/>
            <person name="Miyauchi S."/>
            <person name="Viragh M."/>
            <person name="Kuo A."/>
            <person name="Thoen E."/>
            <person name="Andreopoulos B."/>
            <person name="Lu D."/>
            <person name="Skrede I."/>
            <person name="Drula E."/>
            <person name="Henrissat B."/>
            <person name="Morin E."/>
            <person name="Kohler A."/>
            <person name="Barry K."/>
            <person name="LaButti K."/>
            <person name="Morin E."/>
            <person name="Salamov A."/>
            <person name="Lipzen A."/>
            <person name="Mereny Z."/>
            <person name="Hegedus B."/>
            <person name="Baldrian P."/>
            <person name="Stursova M."/>
            <person name="Weitz H."/>
            <person name="Taylor A."/>
            <person name="Grigoriev I.V."/>
            <person name="Nagy L.G."/>
            <person name="Martin F."/>
            <person name="Kauserud H."/>
        </authorList>
    </citation>
    <scope>NUCLEOTIDE SEQUENCE</scope>
    <source>
        <strain evidence="2">CBHHK002</strain>
    </source>
</reference>
<organism evidence="2 3">
    <name type="scientific">Mycena albidolilacea</name>
    <dbReference type="NCBI Taxonomy" id="1033008"/>
    <lineage>
        <taxon>Eukaryota</taxon>
        <taxon>Fungi</taxon>
        <taxon>Dikarya</taxon>
        <taxon>Basidiomycota</taxon>
        <taxon>Agaricomycotina</taxon>
        <taxon>Agaricomycetes</taxon>
        <taxon>Agaricomycetidae</taxon>
        <taxon>Agaricales</taxon>
        <taxon>Marasmiineae</taxon>
        <taxon>Mycenaceae</taxon>
        <taxon>Mycena</taxon>
    </lineage>
</organism>
<feature type="region of interest" description="Disordered" evidence="1">
    <location>
        <begin position="1"/>
        <end position="26"/>
    </location>
</feature>
<gene>
    <name evidence="2" type="ORF">DFH08DRAFT_798994</name>
</gene>
<name>A0AAD7F4A0_9AGAR</name>